<evidence type="ECO:0000313" key="2">
    <source>
        <dbReference type="EMBL" id="ALG70102.1"/>
    </source>
</evidence>
<gene>
    <name evidence="2" type="ORF">AL072_03290</name>
</gene>
<keyword evidence="1" id="KW-0472">Membrane</keyword>
<sequence>MEWCRKVVGEAETGWIIAVIGFLSASLYAGWFHYHVLPVMFCIRRHQAYIEWPDGAERRKTEASVLVL</sequence>
<reference evidence="2 3" key="2">
    <citation type="journal article" date="2016" name="Genome Announc.">
        <title>Complete Genome Sequence of a Strain of Azospirillum thiophilum Isolated from a Sulfide Spring.</title>
        <authorList>
            <person name="Fomenkov A."/>
            <person name="Vincze T."/>
            <person name="Grabovich M."/>
            <person name="Anton B.P."/>
            <person name="Dubinina G."/>
            <person name="Orlova M."/>
            <person name="Belousova E."/>
            <person name="Roberts R.J."/>
        </authorList>
    </citation>
    <scope>NUCLEOTIDE SEQUENCE [LARGE SCALE GENOMIC DNA]</scope>
    <source>
        <strain evidence="2 3">BV-S</strain>
    </source>
</reference>
<evidence type="ECO:0000313" key="3">
    <source>
        <dbReference type="Proteomes" id="UP000069935"/>
    </source>
</evidence>
<keyword evidence="1" id="KW-0812">Transmembrane</keyword>
<proteinExistence type="predicted"/>
<keyword evidence="1" id="KW-1133">Transmembrane helix</keyword>
<protein>
    <submittedName>
        <fullName evidence="2">Uncharacterized protein</fullName>
    </submittedName>
</protein>
<keyword evidence="3" id="KW-1185">Reference proteome</keyword>
<accession>A0AAC8ZT40</accession>
<dbReference type="EMBL" id="CP012401">
    <property type="protein sequence ID" value="ALG70102.1"/>
    <property type="molecule type" value="Genomic_DNA"/>
</dbReference>
<organism evidence="2 3">
    <name type="scientific">Azospirillum thiophilum</name>
    <dbReference type="NCBI Taxonomy" id="528244"/>
    <lineage>
        <taxon>Bacteria</taxon>
        <taxon>Pseudomonadati</taxon>
        <taxon>Pseudomonadota</taxon>
        <taxon>Alphaproteobacteria</taxon>
        <taxon>Rhodospirillales</taxon>
        <taxon>Azospirillaceae</taxon>
        <taxon>Azospirillum</taxon>
    </lineage>
</organism>
<evidence type="ECO:0000256" key="1">
    <source>
        <dbReference type="SAM" id="Phobius"/>
    </source>
</evidence>
<feature type="transmembrane region" description="Helical" evidence="1">
    <location>
        <begin position="15"/>
        <end position="37"/>
    </location>
</feature>
<dbReference type="Proteomes" id="UP000069935">
    <property type="component" value="Chromosome 1"/>
</dbReference>
<dbReference type="AlphaFoldDB" id="A0AAC8ZT40"/>
<reference evidence="3" key="1">
    <citation type="submission" date="2015-08" db="EMBL/GenBank/DDBJ databases">
        <title>Complete Genome Sequence of Azospirillum thiophilum BV-S.</title>
        <authorList>
            <person name="Fomenkov A."/>
            <person name="Vincze T."/>
            <person name="Grabovich M."/>
            <person name="Dubinina G."/>
            <person name="Orlova M."/>
            <person name="Belousova E."/>
            <person name="Roberts R.J."/>
        </authorList>
    </citation>
    <scope>NUCLEOTIDE SEQUENCE [LARGE SCALE GENOMIC DNA]</scope>
    <source>
        <strain evidence="3">BV-S</strain>
    </source>
</reference>
<dbReference type="KEGG" id="ati:AL072_03290"/>
<name>A0AAC8ZT40_9PROT</name>